<keyword evidence="1" id="KW-0472">Membrane</keyword>
<evidence type="ECO:0000313" key="2">
    <source>
        <dbReference type="EMBL" id="MFC0678166.1"/>
    </source>
</evidence>
<evidence type="ECO:0000313" key="3">
    <source>
        <dbReference type="Proteomes" id="UP001589896"/>
    </source>
</evidence>
<sequence>MERVPSRRRRLLSWLPSILLVTLMAVAGFVTVAINNSWWVDPNPVAGADQTAPGGSSIFTGAGVDYLSRTGLVVIRMDSGAALPAEQLGLEPDGERSIASERPLRVQVFGPDGALVVQDARQVTLSTEAGELIRVDVVVPVGGNFTSAHAQLTQVADLYGWSAEELETMLDEIGAAKRDDPDSPATASVGPGGEVGLAVTATLLADRGAEITYTAERLP</sequence>
<reference evidence="2 3" key="1">
    <citation type="submission" date="2024-09" db="EMBL/GenBank/DDBJ databases">
        <authorList>
            <person name="Sun Q."/>
            <person name="Mori K."/>
        </authorList>
    </citation>
    <scope>NUCLEOTIDE SEQUENCE [LARGE SCALE GENOMIC DNA]</scope>
    <source>
        <strain evidence="2 3">KCTC 23076</strain>
    </source>
</reference>
<accession>A0ABV6RMZ2</accession>
<dbReference type="RefSeq" id="WP_386667776.1">
    <property type="nucleotide sequence ID" value="NZ_JBHLTG010000002.1"/>
</dbReference>
<keyword evidence="1" id="KW-1133">Transmembrane helix</keyword>
<evidence type="ECO:0000256" key="1">
    <source>
        <dbReference type="SAM" id="Phobius"/>
    </source>
</evidence>
<dbReference type="Proteomes" id="UP001589896">
    <property type="component" value="Unassembled WGS sequence"/>
</dbReference>
<keyword evidence="3" id="KW-1185">Reference proteome</keyword>
<dbReference type="EMBL" id="JBHLTG010000002">
    <property type="protein sequence ID" value="MFC0678166.1"/>
    <property type="molecule type" value="Genomic_DNA"/>
</dbReference>
<name>A0ABV6RMZ2_9GAMM</name>
<organism evidence="2 3">
    <name type="scientific">Lysobacter korlensis</name>
    <dbReference type="NCBI Taxonomy" id="553636"/>
    <lineage>
        <taxon>Bacteria</taxon>
        <taxon>Pseudomonadati</taxon>
        <taxon>Pseudomonadota</taxon>
        <taxon>Gammaproteobacteria</taxon>
        <taxon>Lysobacterales</taxon>
        <taxon>Lysobacteraceae</taxon>
        <taxon>Lysobacter</taxon>
    </lineage>
</organism>
<keyword evidence="1" id="KW-0812">Transmembrane</keyword>
<feature type="transmembrane region" description="Helical" evidence="1">
    <location>
        <begin position="12"/>
        <end position="34"/>
    </location>
</feature>
<protein>
    <submittedName>
        <fullName evidence="2">Uncharacterized protein</fullName>
    </submittedName>
</protein>
<comment type="caution">
    <text evidence="2">The sequence shown here is derived from an EMBL/GenBank/DDBJ whole genome shotgun (WGS) entry which is preliminary data.</text>
</comment>
<gene>
    <name evidence="2" type="ORF">ACFFGH_09975</name>
</gene>
<proteinExistence type="predicted"/>